<evidence type="ECO:0000313" key="5">
    <source>
        <dbReference type="Proteomes" id="UP000185426"/>
    </source>
</evidence>
<evidence type="ECO:0000256" key="1">
    <source>
        <dbReference type="ARBA" id="ARBA00001933"/>
    </source>
</evidence>
<dbReference type="SUPFAM" id="SSF53383">
    <property type="entry name" value="PLP-dependent transferases"/>
    <property type="match status" value="1"/>
</dbReference>
<dbReference type="InterPro" id="IPR015424">
    <property type="entry name" value="PyrdxlP-dep_Trfase"/>
</dbReference>
<sequence length="380" mass="41736">MIYLDNSATTKPYPEVLQVYQQVSERYFGNPSSLHQLGIDASRLLNETRKQMLHYTGLKHDEIIFTSGATEANNIAIKGAALAKMNRGKHIVTTEIEHPSVIESFEQLKALFGFDISYIQVNEHGHADMTHLKEVLRPDTVLVSMMHVNNETGAIQPIEEAAGIIREHAENALFHVDGVQGMCKVALNKQLDVDLLTISGHKIHGLKGTGALFLKKNVTLAPFITGGEQELGLRSGTENPAGAVSLAKAIKQSFEQLDKYHDEMLNLKTQLQKQLGDIEGIVMNTPRAQSAPHIVNFSVPGIQIEVLLHMLEKEGIYVSTTSACSAKKKEPSRVLLAMGKPEEVAKSSMRISLTYGQGPELATQIITSIAQSVKKLKGMR</sequence>
<evidence type="ECO:0000259" key="3">
    <source>
        <dbReference type="Pfam" id="PF00266"/>
    </source>
</evidence>
<proteinExistence type="predicted"/>
<dbReference type="InterPro" id="IPR015421">
    <property type="entry name" value="PyrdxlP-dep_Trfase_major"/>
</dbReference>
<dbReference type="Pfam" id="PF00266">
    <property type="entry name" value="Aminotran_5"/>
    <property type="match status" value="1"/>
</dbReference>
<gene>
    <name evidence="4" type="ORF">BSA145_07070</name>
</gene>
<dbReference type="Gene3D" id="1.10.260.50">
    <property type="match status" value="1"/>
</dbReference>
<dbReference type="PANTHER" id="PTHR11601:SF50">
    <property type="entry name" value="CYSTEINE DESULFURASE ISCS 2-RELATED"/>
    <property type="match status" value="1"/>
</dbReference>
<dbReference type="RefSeq" id="WP_075622022.1">
    <property type="nucleotide sequence ID" value="NZ_CP015607.1"/>
</dbReference>
<protein>
    <submittedName>
        <fullName evidence="4">Cysteine desulfurase</fullName>
    </submittedName>
</protein>
<dbReference type="AlphaFoldDB" id="A0A1L6ZGN4"/>
<evidence type="ECO:0000256" key="2">
    <source>
        <dbReference type="ARBA" id="ARBA00022898"/>
    </source>
</evidence>
<dbReference type="InterPro" id="IPR000192">
    <property type="entry name" value="Aminotrans_V_dom"/>
</dbReference>
<comment type="cofactor">
    <cofactor evidence="1">
        <name>pyridoxal 5'-phosphate</name>
        <dbReference type="ChEBI" id="CHEBI:597326"/>
    </cofactor>
</comment>
<dbReference type="PANTHER" id="PTHR11601">
    <property type="entry name" value="CYSTEINE DESULFURYLASE FAMILY MEMBER"/>
    <property type="match status" value="1"/>
</dbReference>
<dbReference type="InterPro" id="IPR016454">
    <property type="entry name" value="Cysteine_dSase"/>
</dbReference>
<evidence type="ECO:0000313" key="4">
    <source>
        <dbReference type="EMBL" id="APT45679.1"/>
    </source>
</evidence>
<dbReference type="EMBL" id="CP015607">
    <property type="protein sequence ID" value="APT45679.1"/>
    <property type="molecule type" value="Genomic_DNA"/>
</dbReference>
<organism evidence="4 5">
    <name type="scientific">Bacillus safensis</name>
    <dbReference type="NCBI Taxonomy" id="561879"/>
    <lineage>
        <taxon>Bacteria</taxon>
        <taxon>Bacillati</taxon>
        <taxon>Bacillota</taxon>
        <taxon>Bacilli</taxon>
        <taxon>Bacillales</taxon>
        <taxon>Bacillaceae</taxon>
        <taxon>Bacillus</taxon>
    </lineage>
</organism>
<dbReference type="PIRSF" id="PIRSF005572">
    <property type="entry name" value="NifS"/>
    <property type="match status" value="1"/>
</dbReference>
<dbReference type="GO" id="GO:0003824">
    <property type="term" value="F:catalytic activity"/>
    <property type="evidence" value="ECO:0007669"/>
    <property type="project" value="UniProtKB-ARBA"/>
</dbReference>
<dbReference type="InterPro" id="IPR015422">
    <property type="entry name" value="PyrdxlP-dep_Trfase_small"/>
</dbReference>
<reference evidence="4 5" key="1">
    <citation type="submission" date="2016-05" db="EMBL/GenBank/DDBJ databases">
        <title>Complete Genome and Methylome Analysis of Psychrotrophic Bacterial Isolates from Antarctic Lake Untersee.</title>
        <authorList>
            <person name="Fomenkov A."/>
            <person name="Akimov V.N."/>
            <person name="Vasilyeva L.V."/>
            <person name="Andersen D."/>
            <person name="Vincze T."/>
            <person name="Roberts R.J."/>
        </authorList>
    </citation>
    <scope>NUCLEOTIDE SEQUENCE [LARGE SCALE GENOMIC DNA]</scope>
    <source>
        <strain evidence="4 5">U14-5</strain>
    </source>
</reference>
<keyword evidence="2" id="KW-0663">Pyridoxal phosphate</keyword>
<dbReference type="Gene3D" id="3.40.640.10">
    <property type="entry name" value="Type I PLP-dependent aspartate aminotransferase-like (Major domain)"/>
    <property type="match status" value="1"/>
</dbReference>
<feature type="domain" description="Aminotransferase class V" evidence="3">
    <location>
        <begin position="2"/>
        <end position="354"/>
    </location>
</feature>
<dbReference type="Gene3D" id="3.90.1150.10">
    <property type="entry name" value="Aspartate Aminotransferase, domain 1"/>
    <property type="match status" value="1"/>
</dbReference>
<accession>A0A1L6ZGN4</accession>
<name>A0A1L6ZGN4_BACIA</name>
<dbReference type="Proteomes" id="UP000185426">
    <property type="component" value="Chromosome"/>
</dbReference>